<keyword evidence="6 9" id="KW-0486">Methionine biosynthesis</keyword>
<evidence type="ECO:0000256" key="3">
    <source>
        <dbReference type="ARBA" id="ARBA00022801"/>
    </source>
</evidence>
<evidence type="ECO:0000256" key="7">
    <source>
        <dbReference type="ARBA" id="ARBA00023239"/>
    </source>
</evidence>
<evidence type="ECO:0000259" key="10">
    <source>
        <dbReference type="SMART" id="SM01007"/>
    </source>
</evidence>
<evidence type="ECO:0000256" key="9">
    <source>
        <dbReference type="HAMAP-Rule" id="MF_03118"/>
    </source>
</evidence>
<comment type="pathway">
    <text evidence="9">Amino-acid biosynthesis; L-methionine biosynthesis via salvage pathway; L-methionine from S-methyl-5-thio-alpha-D-ribose 1-phosphate: step 4/6.</text>
</comment>
<dbReference type="SFLD" id="SFLDF00044">
    <property type="entry name" value="enolase-phosphatase"/>
    <property type="match status" value="1"/>
</dbReference>
<dbReference type="PANTHER" id="PTHR20371">
    <property type="entry name" value="ENOLASE-PHOSPHATASE E1"/>
    <property type="match status" value="1"/>
</dbReference>
<evidence type="ECO:0000256" key="8">
    <source>
        <dbReference type="ARBA" id="ARBA00023268"/>
    </source>
</evidence>
<dbReference type="PANTHER" id="PTHR20371:SF1">
    <property type="entry name" value="ENOLASE-PHOSPHATASE E1"/>
    <property type="match status" value="1"/>
</dbReference>
<name>A0A484NB95_9ASTE</name>
<dbReference type="InterPro" id="IPR023214">
    <property type="entry name" value="HAD_sf"/>
</dbReference>
<comment type="cofactor">
    <cofactor evidence="9">
        <name>Mg(2+)</name>
        <dbReference type="ChEBI" id="CHEBI:18420"/>
    </cofactor>
    <text evidence="9">Binds 1 Mg(2+) ion per subunit.</text>
</comment>
<protein>
    <recommendedName>
        <fullName evidence="9">Probable bifunctional methylthioribulose-1-phosphate dehydratase/enolase-phosphatase E1</fullName>
    </recommendedName>
    <domain>
        <recommendedName>
            <fullName evidence="9">Methylthioribulose-1-phosphate dehydratase</fullName>
            <shortName evidence="9">MTRu-1-P dehydratase</shortName>
            <ecNumber evidence="9">4.2.1.109</ecNumber>
        </recommendedName>
    </domain>
    <domain>
        <recommendedName>
            <fullName evidence="9">Enolase-phosphatase E1</fullName>
            <ecNumber evidence="9">3.1.3.77</ecNumber>
        </recommendedName>
        <alternativeName>
            <fullName evidence="9">2,3-diketo-5-methylthio-1-phosphopentane phosphatase</fullName>
        </alternativeName>
    </domain>
</protein>
<feature type="binding site" evidence="9">
    <location>
        <position position="134"/>
    </location>
    <ligand>
        <name>Zn(2+)</name>
        <dbReference type="ChEBI" id="CHEBI:29105"/>
    </ligand>
</feature>
<feature type="region of interest" description="Methylthioribulose-1-phosphate dehydratase" evidence="9">
    <location>
        <begin position="1"/>
        <end position="244"/>
    </location>
</feature>
<dbReference type="SUPFAM" id="SSF56784">
    <property type="entry name" value="HAD-like"/>
    <property type="match status" value="1"/>
</dbReference>
<feature type="binding site" evidence="9">
    <location>
        <begin position="411"/>
        <end position="412"/>
    </location>
    <ligand>
        <name>substrate</name>
        <label>2</label>
        <note>for enolase-phosphatase activity</note>
    </ligand>
</feature>
<evidence type="ECO:0000256" key="5">
    <source>
        <dbReference type="ARBA" id="ARBA00022842"/>
    </source>
</evidence>
<evidence type="ECO:0000313" key="11">
    <source>
        <dbReference type="EMBL" id="VFQ97548.1"/>
    </source>
</evidence>
<feature type="active site" description="Proton donor/acceptor; for methylthioribulose-1-phosphate dehydratase activity" evidence="9">
    <location>
        <position position="159"/>
    </location>
</feature>
<evidence type="ECO:0000256" key="2">
    <source>
        <dbReference type="ARBA" id="ARBA00022723"/>
    </source>
</evidence>
<keyword evidence="8 9" id="KW-0511">Multifunctional enzyme</keyword>
<comment type="similarity">
    <text evidence="9">In the N-terminal section; belongs to the aldolase class II family. MtnB subfamily.</text>
</comment>
<accession>A0A484NB95</accession>
<dbReference type="GO" id="GO:0046570">
    <property type="term" value="F:methylthioribulose 1-phosphate dehydratase activity"/>
    <property type="evidence" value="ECO:0007669"/>
    <property type="project" value="UniProtKB-UniRule"/>
</dbReference>
<comment type="catalytic activity">
    <reaction evidence="9">
        <text>5-methylsulfanyl-2,3-dioxopentyl phosphate + H2O = 1,2-dihydroxy-5-(methylsulfanyl)pent-1-en-3-one + phosphate</text>
        <dbReference type="Rhea" id="RHEA:21700"/>
        <dbReference type="ChEBI" id="CHEBI:15377"/>
        <dbReference type="ChEBI" id="CHEBI:43474"/>
        <dbReference type="ChEBI" id="CHEBI:49252"/>
        <dbReference type="ChEBI" id="CHEBI:58828"/>
        <dbReference type="EC" id="3.1.3.77"/>
    </reaction>
</comment>
<gene>
    <name evidence="11" type="ORF">CCAM_LOCUS39324</name>
</gene>
<dbReference type="GO" id="GO:0008270">
    <property type="term" value="F:zinc ion binding"/>
    <property type="evidence" value="ECO:0007669"/>
    <property type="project" value="UniProtKB-UniRule"/>
</dbReference>
<keyword evidence="12" id="KW-1185">Reference proteome</keyword>
<proteinExistence type="inferred from homology"/>
<dbReference type="InterPro" id="IPR027514">
    <property type="entry name" value="Salvage_MtnB_euk"/>
</dbReference>
<evidence type="ECO:0000256" key="1">
    <source>
        <dbReference type="ARBA" id="ARBA00022605"/>
    </source>
</evidence>
<keyword evidence="7 9" id="KW-0456">Lyase</keyword>
<dbReference type="Pfam" id="PF00702">
    <property type="entry name" value="Hydrolase"/>
    <property type="match status" value="1"/>
</dbReference>
<feature type="binding site" evidence="9">
    <location>
        <position position="278"/>
    </location>
    <ligand>
        <name>Mg(2+)</name>
        <dbReference type="ChEBI" id="CHEBI:18420"/>
    </ligand>
</feature>
<dbReference type="InterPro" id="IPR006439">
    <property type="entry name" value="HAD-SF_hydro_IA"/>
</dbReference>
<evidence type="ECO:0000313" key="12">
    <source>
        <dbReference type="Proteomes" id="UP000595140"/>
    </source>
</evidence>
<dbReference type="InterPro" id="IPR017714">
    <property type="entry name" value="MethylthioRu-1-P_deHdtase_MtnB"/>
</dbReference>
<feature type="domain" description="Class II aldolase/adducin N-terminal" evidence="10">
    <location>
        <begin position="33"/>
        <end position="236"/>
    </location>
</feature>
<dbReference type="Gene3D" id="3.40.225.10">
    <property type="entry name" value="Class II aldolase/adducin N-terminal domain"/>
    <property type="match status" value="1"/>
</dbReference>
<dbReference type="HAMAP" id="MF_03118">
    <property type="entry name" value="Salvage_MtnBC"/>
    <property type="match status" value="1"/>
</dbReference>
<dbReference type="EC" id="4.2.1.109" evidence="9"/>
<evidence type="ECO:0000256" key="6">
    <source>
        <dbReference type="ARBA" id="ARBA00023167"/>
    </source>
</evidence>
<keyword evidence="5 9" id="KW-0460">Magnesium</keyword>
<comment type="pathway">
    <text evidence="9">Amino-acid biosynthesis; L-methionine biosynthesis via salvage pathway; L-methionine from S-methyl-5-thio-alpha-D-ribose 1-phosphate: step 3/6.</text>
</comment>
<comment type="cofactor">
    <cofactor evidence="9">
        <name>Zn(2+)</name>
        <dbReference type="ChEBI" id="CHEBI:29105"/>
    </cofactor>
    <text evidence="9">Binds 1 zinc ion per subunit.</text>
</comment>
<comment type="pathway">
    <text evidence="9">Amino-acid biosynthesis; L-methionine biosynthesis via salvage pathway; L-methionine from S-methyl-5-thio-alpha-D-ribose 1-phosphate: step 2/6.</text>
</comment>
<dbReference type="InterPro" id="IPR023943">
    <property type="entry name" value="Enolase-ppase_E1"/>
</dbReference>
<organism evidence="11 12">
    <name type="scientific">Cuscuta campestris</name>
    <dbReference type="NCBI Taxonomy" id="132261"/>
    <lineage>
        <taxon>Eukaryota</taxon>
        <taxon>Viridiplantae</taxon>
        <taxon>Streptophyta</taxon>
        <taxon>Embryophyta</taxon>
        <taxon>Tracheophyta</taxon>
        <taxon>Spermatophyta</taxon>
        <taxon>Magnoliopsida</taxon>
        <taxon>eudicotyledons</taxon>
        <taxon>Gunneridae</taxon>
        <taxon>Pentapetalae</taxon>
        <taxon>asterids</taxon>
        <taxon>lamiids</taxon>
        <taxon>Solanales</taxon>
        <taxon>Convolvulaceae</taxon>
        <taxon>Cuscuteae</taxon>
        <taxon>Cuscuta</taxon>
        <taxon>Cuscuta subgen. Grammica</taxon>
        <taxon>Cuscuta sect. Cleistogrammica</taxon>
    </lineage>
</organism>
<dbReference type="SMART" id="SM01007">
    <property type="entry name" value="Aldolase_II"/>
    <property type="match status" value="1"/>
</dbReference>
<dbReference type="SFLD" id="SFLDG01129">
    <property type="entry name" value="C1.5:_HAD__Beta-PGM__Phosphata"/>
    <property type="match status" value="1"/>
</dbReference>
<feature type="binding site" evidence="9">
    <location>
        <position position="209"/>
    </location>
    <ligand>
        <name>Zn(2+)</name>
        <dbReference type="ChEBI" id="CHEBI:29105"/>
    </ligand>
</feature>
<dbReference type="HAMAP" id="MF_03116">
    <property type="entry name" value="Salvage_MtnB_euk"/>
    <property type="match status" value="1"/>
</dbReference>
<dbReference type="GO" id="GO:0019509">
    <property type="term" value="P:L-methionine salvage from methylthioadenosine"/>
    <property type="evidence" value="ECO:0007669"/>
    <property type="project" value="UniProtKB-UniRule"/>
</dbReference>
<dbReference type="NCBIfam" id="TIGR01549">
    <property type="entry name" value="HAD-SF-IA-v1"/>
    <property type="match status" value="1"/>
</dbReference>
<dbReference type="InterPro" id="IPR001303">
    <property type="entry name" value="Aldolase_II/adducin_N"/>
</dbReference>
<dbReference type="OrthoDB" id="191080at2759"/>
<feature type="binding site" evidence="9">
    <location>
        <position position="471"/>
    </location>
    <ligand>
        <name>Mg(2+)</name>
        <dbReference type="ChEBI" id="CHEBI:18420"/>
    </ligand>
</feature>
<dbReference type="Gene3D" id="3.40.50.1000">
    <property type="entry name" value="HAD superfamily/HAD-like"/>
    <property type="match status" value="1"/>
</dbReference>
<dbReference type="SFLD" id="SFLDS00003">
    <property type="entry name" value="Haloacid_Dehalogenase"/>
    <property type="match status" value="1"/>
</dbReference>
<dbReference type="Gene3D" id="1.10.720.60">
    <property type="match status" value="1"/>
</dbReference>
<dbReference type="AlphaFoldDB" id="A0A484NB95"/>
<dbReference type="SUPFAM" id="SSF53639">
    <property type="entry name" value="AraD/HMP-PK domain-like"/>
    <property type="match status" value="1"/>
</dbReference>
<comment type="catalytic activity">
    <reaction evidence="9">
        <text>5-(methylsulfanyl)-D-ribulose 1-phosphate = 5-methylsulfanyl-2,3-dioxopentyl phosphate + H2O</text>
        <dbReference type="Rhea" id="RHEA:15549"/>
        <dbReference type="ChEBI" id="CHEBI:15377"/>
        <dbReference type="ChEBI" id="CHEBI:58548"/>
        <dbReference type="ChEBI" id="CHEBI:58828"/>
        <dbReference type="EC" id="4.2.1.109"/>
    </reaction>
</comment>
<keyword evidence="1 9" id="KW-0028">Amino-acid biosynthesis</keyword>
<dbReference type="GO" id="GO:0000287">
    <property type="term" value="F:magnesium ion binding"/>
    <property type="evidence" value="ECO:0007669"/>
    <property type="project" value="UniProtKB-UniRule"/>
</dbReference>
<dbReference type="GO" id="GO:0043874">
    <property type="term" value="F:acireductone synthase activity"/>
    <property type="evidence" value="ECO:0007669"/>
    <property type="project" value="UniProtKB-EC"/>
</dbReference>
<feature type="binding site" evidence="9">
    <location>
        <position position="276"/>
    </location>
    <ligand>
        <name>Mg(2+)</name>
        <dbReference type="ChEBI" id="CHEBI:18420"/>
    </ligand>
</feature>
<keyword evidence="4 9" id="KW-0862">Zinc</keyword>
<dbReference type="FunFam" id="1.10.720.60:FF:000001">
    <property type="entry name" value="Probable bifunctional methylthioribulose-1-phosphate dehydratase/enolase-phosphatase E1"/>
    <property type="match status" value="1"/>
</dbReference>
<feature type="binding site" evidence="9">
    <location>
        <position position="445"/>
    </location>
    <ligand>
        <name>substrate</name>
        <label>2</label>
        <note>for enolase-phosphatase activity</note>
    </ligand>
</feature>
<feature type="binding site" evidence="9">
    <location>
        <position position="136"/>
    </location>
    <ligand>
        <name>Zn(2+)</name>
        <dbReference type="ChEBI" id="CHEBI:29105"/>
    </ligand>
</feature>
<dbReference type="CDD" id="cd01629">
    <property type="entry name" value="HAD_EP"/>
    <property type="match status" value="1"/>
</dbReference>
<keyword evidence="2 9" id="KW-0479">Metal-binding</keyword>
<dbReference type="InterPro" id="IPR036412">
    <property type="entry name" value="HAD-like_sf"/>
</dbReference>
<dbReference type="EMBL" id="OOIL02006555">
    <property type="protein sequence ID" value="VFQ97548.1"/>
    <property type="molecule type" value="Genomic_DNA"/>
</dbReference>
<dbReference type="SFLD" id="SFLDG01133">
    <property type="entry name" value="C1.5.4:_Enolase-phosphatase_Li"/>
    <property type="match status" value="1"/>
</dbReference>
<dbReference type="NCBIfam" id="TIGR01691">
    <property type="entry name" value="enolase-ppase"/>
    <property type="match status" value="1"/>
</dbReference>
<feature type="region of interest" description="Enolase-phosphatase E1" evidence="9">
    <location>
        <begin position="273"/>
        <end position="512"/>
    </location>
</feature>
<comment type="similarity">
    <text evidence="9">In the C-terminal section; belongs to the HAD-like hydrolase superfamily. MasA/MtnC family.</text>
</comment>
<dbReference type="Pfam" id="PF00596">
    <property type="entry name" value="Aldolase_II"/>
    <property type="match status" value="1"/>
</dbReference>
<feature type="binding site" evidence="9">
    <location>
        <position position="116"/>
    </location>
    <ligand>
        <name>substrate</name>
        <label>1</label>
        <note>for methylthioribulose-1-phosphate dehydratase activity</note>
    </ligand>
</feature>
<dbReference type="UniPathway" id="UPA00904">
    <property type="reaction ID" value="UER00875"/>
</dbReference>
<dbReference type="FunFam" id="3.40.225.10:FF:000010">
    <property type="entry name" value="Probable bifunctional methylthioribulose-1-phosphate dehydratase/enolase-phosphatase E1"/>
    <property type="match status" value="1"/>
</dbReference>
<keyword evidence="3 9" id="KW-0378">Hydrolase</keyword>
<evidence type="ECO:0000256" key="4">
    <source>
        <dbReference type="ARBA" id="ARBA00022833"/>
    </source>
</evidence>
<dbReference type="InterPro" id="IPR036409">
    <property type="entry name" value="Aldolase_II/adducin_N_sf"/>
</dbReference>
<dbReference type="EC" id="3.1.3.77" evidence="9"/>
<dbReference type="GO" id="GO:0005737">
    <property type="term" value="C:cytoplasm"/>
    <property type="evidence" value="ECO:0007669"/>
    <property type="project" value="InterPro"/>
</dbReference>
<dbReference type="InterPro" id="IPR027505">
    <property type="entry name" value="MtnB_viridiplantae"/>
</dbReference>
<reference evidence="11 12" key="1">
    <citation type="submission" date="2018-04" db="EMBL/GenBank/DDBJ databases">
        <authorList>
            <person name="Vogel A."/>
        </authorList>
    </citation>
    <scope>NUCLEOTIDE SEQUENCE [LARGE SCALE GENOMIC DNA]</scope>
</reference>
<dbReference type="NCBIfam" id="TIGR03328">
    <property type="entry name" value="salvage_mtnB"/>
    <property type="match status" value="1"/>
</dbReference>
<sequence length="512" mass="56336">MATAAPPAVNGAVKMATTSQAYLESGKVKETKVLIADLCRHFYNQGWVSGTGGSITVKVHEDSIPRHQQLIVMSPSGVQKERMVEEDMYVLSPNGTILSEPSAKPYPHKPPKCSDCGPLFLKAYEMRNAGAVIHSHGMESCLVTMMNPSAKEFRITHMEMIKGIQGHGYYDELVVPIIENTAHERELTDSLAEAIKAYPKTTAVLVRNHGIYIWGDSWISAKTQAECYHYLFDAAIKLHQLGVDWSTPSHGPIRKSIGALGSLHTCGGARRCILLDIEGTTTPISFVSDVLFPYARDNVGRHLDITYNSAETQDDIKLLRLQVEEDLEKGIAGAVPVPADDAGKAEVIAALVANVEAMIKSDRKITSLKQLQGHVWRTGFQNNELQGIVYNDVPKALEKWNDLGFKVYIYSSGSRLAQRLLFGNTNHGDLRNFLSGFFDTTVGNKKERKSYIEITESLGVDNPSEILFVTDVHQEATAAKSAGLEVIISVRPGNGPLPENNEFRTVKTFAEI</sequence>
<dbReference type="Proteomes" id="UP000595140">
    <property type="component" value="Unassembled WGS sequence"/>
</dbReference>
<dbReference type="FunFam" id="3.40.50.1000:FF:000088">
    <property type="entry name" value="Probable bifunctional methylthioribulose-1-phosphate dehydratase/enolase-phosphatase E1"/>
    <property type="match status" value="1"/>
</dbReference>